<evidence type="ECO:0000259" key="2">
    <source>
        <dbReference type="Pfam" id="PF14737"/>
    </source>
</evidence>
<dbReference type="InterPro" id="IPR011990">
    <property type="entry name" value="TPR-like_helical_dom_sf"/>
</dbReference>
<feature type="repeat" description="TPR" evidence="1">
    <location>
        <begin position="2"/>
        <end position="35"/>
    </location>
</feature>
<dbReference type="PROSITE" id="PS50005">
    <property type="entry name" value="TPR"/>
    <property type="match status" value="1"/>
</dbReference>
<evidence type="ECO:0000313" key="4">
    <source>
        <dbReference type="Proteomes" id="UP000054270"/>
    </source>
</evidence>
<dbReference type="AlphaFoldDB" id="A0A0D2NYF2"/>
<dbReference type="InterPro" id="IPR027974">
    <property type="entry name" value="DUF4470"/>
</dbReference>
<dbReference type="SUPFAM" id="SSF48452">
    <property type="entry name" value="TPR-like"/>
    <property type="match status" value="1"/>
</dbReference>
<reference evidence="4" key="1">
    <citation type="submission" date="2014-04" db="EMBL/GenBank/DDBJ databases">
        <title>Evolutionary Origins and Diversification of the Mycorrhizal Mutualists.</title>
        <authorList>
            <consortium name="DOE Joint Genome Institute"/>
            <consortium name="Mycorrhizal Genomics Consortium"/>
            <person name="Kohler A."/>
            <person name="Kuo A."/>
            <person name="Nagy L.G."/>
            <person name="Floudas D."/>
            <person name="Copeland A."/>
            <person name="Barry K.W."/>
            <person name="Cichocki N."/>
            <person name="Veneault-Fourrey C."/>
            <person name="LaButti K."/>
            <person name="Lindquist E.A."/>
            <person name="Lipzen A."/>
            <person name="Lundell T."/>
            <person name="Morin E."/>
            <person name="Murat C."/>
            <person name="Riley R."/>
            <person name="Ohm R."/>
            <person name="Sun H."/>
            <person name="Tunlid A."/>
            <person name="Henrissat B."/>
            <person name="Grigoriev I.V."/>
            <person name="Hibbett D.S."/>
            <person name="Martin F."/>
        </authorList>
    </citation>
    <scope>NUCLEOTIDE SEQUENCE [LARGE SCALE GENOMIC DNA]</scope>
    <source>
        <strain evidence="4">FD-334 SS-4</strain>
    </source>
</reference>
<evidence type="ECO:0000256" key="1">
    <source>
        <dbReference type="PROSITE-ProRule" id="PRU00339"/>
    </source>
</evidence>
<proteinExistence type="predicted"/>
<keyword evidence="1" id="KW-0802">TPR repeat</keyword>
<name>A0A0D2NYF2_HYPSF</name>
<gene>
    <name evidence="3" type="ORF">HYPSUDRAFT_77750</name>
</gene>
<dbReference type="OMA" id="MERIRYD"/>
<evidence type="ECO:0000313" key="3">
    <source>
        <dbReference type="EMBL" id="KJA21511.1"/>
    </source>
</evidence>
<sequence length="937" mass="104752">MAEAASEQGGTFYKDGQYTKAQECYEAAMRLAPKEPKYPSNLSAVLYEAGKYSKAITAIRLSWKLLQAKNEADGRSPVPTVADSLAVKLATRFAKACSHRFHSEDEAQTRGKVNNIDVQMESLPLLGPSGVYDARVKDLCAAWLQWHALRDNKAQPTLKKQKAEKAAARKRLRSIPIFKSPAEPTLEYFTFGHDEVQSLMNGINNSPDYSLDCNQDYADQYAWSFLFGGSGDARHVFGTLVHLLDKADEAGTLRPSEAYEVHLTLIDVHPASLARVILVLSLIRQILHARLSKNTARGTELFTTLFYVYTAYLMPDYCNQIVMDTARALVDELPEKRNSLSKCLYINEQSLPAIMDVLKYWSTPLSKTPQKLIQSNSSSDSYANVMANIASLVGPDAQQQKLKAASMRNRKAGGDIYGDLEAEKTIYKRTWALIPPRSLLPRHPALAKLAKQYMSASDGLYEAAKREVEETWKVNPTIFDKYSTEHPDLCRGNGYPSARGDVLDSATYFGKFVEEFQRGPPPAFCRGGSNFTTMTHFFSLVADAMWVLQNSLTVEMVVSDVITGTTKLLAGDLGARPKDAPLRYTRIWLSNVPDYTNGLLNNAVHIAPHLEPNGLVLWNCLLNTGNWKSVTDYCYNYTLLLPKDVPRFLGCKVVNPKDTLWWDVAIQRMDLPLPLETLASKKELHDWLGHLLMSTMCSGYPSPPPSKVEMPNNLGAFIHVLTHLRRVGFPPHWIGDFMQSVVSDNLVTALEPYRGRLPVPMSEQTEPEEPRRVHLDCWHAGLQVLIAETRDALPFALSLPEDFPSRSDIGTYSAAVTRIDLSRDQRARAWGPLTSPFSPAVGALFYKSKWGSWDDLPDMLFGLLEGAPAAVGIADPRVQVVLGLEHVDLALGKVSWKMGRAWHARMVREEWMLMLFRVDLRAAVTKQVEAKLWVEVA</sequence>
<organism evidence="3 4">
    <name type="scientific">Hypholoma sublateritium (strain FD-334 SS-4)</name>
    <dbReference type="NCBI Taxonomy" id="945553"/>
    <lineage>
        <taxon>Eukaryota</taxon>
        <taxon>Fungi</taxon>
        <taxon>Dikarya</taxon>
        <taxon>Basidiomycota</taxon>
        <taxon>Agaricomycotina</taxon>
        <taxon>Agaricomycetes</taxon>
        <taxon>Agaricomycetidae</taxon>
        <taxon>Agaricales</taxon>
        <taxon>Agaricineae</taxon>
        <taxon>Strophariaceae</taxon>
        <taxon>Hypholoma</taxon>
    </lineage>
</organism>
<protein>
    <recommendedName>
        <fullName evidence="2">DUF4470 domain-containing protein</fullName>
    </recommendedName>
</protein>
<dbReference type="Pfam" id="PF14737">
    <property type="entry name" value="DUF4470"/>
    <property type="match status" value="1"/>
</dbReference>
<dbReference type="STRING" id="945553.A0A0D2NYF2"/>
<keyword evidence="4" id="KW-1185">Reference proteome</keyword>
<dbReference type="InterPro" id="IPR019734">
    <property type="entry name" value="TPR_rpt"/>
</dbReference>
<dbReference type="Proteomes" id="UP000054270">
    <property type="component" value="Unassembled WGS sequence"/>
</dbReference>
<dbReference type="EMBL" id="KN817557">
    <property type="protein sequence ID" value="KJA21511.1"/>
    <property type="molecule type" value="Genomic_DNA"/>
</dbReference>
<dbReference type="OrthoDB" id="2423701at2759"/>
<accession>A0A0D2NYF2</accession>
<feature type="domain" description="DUF4470" evidence="2">
    <location>
        <begin position="220"/>
        <end position="307"/>
    </location>
</feature>
<dbReference type="Gene3D" id="1.25.40.10">
    <property type="entry name" value="Tetratricopeptide repeat domain"/>
    <property type="match status" value="1"/>
</dbReference>